<dbReference type="OrthoDB" id="5504847at2"/>
<protein>
    <recommendedName>
        <fullName evidence="3">Nucleotidyl transferase AbiEii/AbiGii toxin family protein</fullName>
    </recommendedName>
</protein>
<keyword evidence="2" id="KW-1185">Reference proteome</keyword>
<dbReference type="Gene3D" id="3.10.450.620">
    <property type="entry name" value="JHP933, nucleotidyltransferase-like core domain"/>
    <property type="match status" value="1"/>
</dbReference>
<dbReference type="EMBL" id="LNKT01000001">
    <property type="protein sequence ID" value="KYJ87772.1"/>
    <property type="molecule type" value="Genomic_DNA"/>
</dbReference>
<reference evidence="1 2" key="1">
    <citation type="submission" date="2015-11" db="EMBL/GenBank/DDBJ databases">
        <title>Draft genome of Sulfurovum riftiae 1812E, a member of the Epsilonproteobacteria isolated from the tube of the deep-sea hydrothermal vent tubewom Riftia pachyptila.</title>
        <authorList>
            <person name="Vetriani C."/>
            <person name="Giovannelli D."/>
        </authorList>
    </citation>
    <scope>NUCLEOTIDE SEQUENCE [LARGE SCALE GENOMIC DNA]</scope>
    <source>
        <strain evidence="1 2">1812E</strain>
    </source>
</reference>
<gene>
    <name evidence="1" type="ORF">AS592_10590</name>
</gene>
<dbReference type="STRING" id="1630136.AS592_10590"/>
<evidence type="ECO:0008006" key="3">
    <source>
        <dbReference type="Google" id="ProtNLM"/>
    </source>
</evidence>
<accession>A0A151CJQ2</accession>
<evidence type="ECO:0000313" key="2">
    <source>
        <dbReference type="Proteomes" id="UP000075359"/>
    </source>
</evidence>
<proteinExistence type="predicted"/>
<dbReference type="AlphaFoldDB" id="A0A151CJQ2"/>
<dbReference type="Proteomes" id="UP000075359">
    <property type="component" value="Unassembled WGS sequence"/>
</dbReference>
<evidence type="ECO:0000313" key="1">
    <source>
        <dbReference type="EMBL" id="KYJ87772.1"/>
    </source>
</evidence>
<sequence>MHPAIAKMLEKYDLSTADKTYEALREILQEMILLGLSRAGFFDHALFYGGTALRILHGLDRFSEDLDFSLLAPDENFDLSVYEDAVIESLHSFGFEVTIQIKNVKGNIRSAFLKGNTSQHLLNIAAPEDIVKTFGQGRLVKIKLEVDTQPPLDFESEKKTLLVPSPFTVHTMTLSSLFAGKMHAILCRNWSSRPKGRDWYDLVWYISQGVELDLKHLNARLKQNCTWLEDQGIALKKEIDRTYVLELLTKRIEDLNISMAKRDVEVFIADKSVLDIWSQAFFLEIIERIQCR</sequence>
<name>A0A151CJQ2_9BACT</name>
<organism evidence="1 2">
    <name type="scientific">Sulfurovum riftiae</name>
    <dbReference type="NCBI Taxonomy" id="1630136"/>
    <lineage>
        <taxon>Bacteria</taxon>
        <taxon>Pseudomonadati</taxon>
        <taxon>Campylobacterota</taxon>
        <taxon>Epsilonproteobacteria</taxon>
        <taxon>Campylobacterales</taxon>
        <taxon>Sulfurovaceae</taxon>
        <taxon>Sulfurovum</taxon>
    </lineage>
</organism>
<dbReference type="Pfam" id="PF08843">
    <property type="entry name" value="AbiEii"/>
    <property type="match status" value="1"/>
</dbReference>
<comment type="caution">
    <text evidence="1">The sequence shown here is derived from an EMBL/GenBank/DDBJ whole genome shotgun (WGS) entry which is preliminary data.</text>
</comment>
<dbReference type="InterPro" id="IPR014942">
    <property type="entry name" value="AbiEii"/>
</dbReference>